<sequence>MSDTTNVQKNKLTKEQKKLIYDSLATNIVRFQEYRLSSNKEPEINPETGQPRKRDSLKPDGAIFFEYLCYNSFKLYIEEQTSNGYFYHSYERIEDEYGIGKERVQKITNYLKSLGIVETKVCGFPKNTHYRVRFDNLAKIEVLIHLFRTKPDRTNEIAAHFASIAKIVKLRIETDQEAIEKQYVAEMSWFNHLKKIFYDERAKFNKTVPANAAIKKIQPKPRENTLRNINSGTYLVYYDPEGKERSEQEVDEYQKDFINGFRLYCAIYFLFTCEQSSTNRNLLALAEGDYISTLVNYASGIRDPIAYFFANSEGDLNFIMIDMIDGARQLDMTKGYFSN</sequence>
<dbReference type="EMBL" id="CP025096">
    <property type="protein sequence ID" value="AUD06992.1"/>
    <property type="molecule type" value="Genomic_DNA"/>
</dbReference>
<reference evidence="1 2" key="1">
    <citation type="submission" date="2017-11" db="EMBL/GenBank/DDBJ databases">
        <title>Taxonomic description and genome sequences of Spirosoma HA7 sp. nov., isolated from pollen microhabitat of Corylus avellana.</title>
        <authorList>
            <person name="Ambika Manirajan B."/>
            <person name="Suarez C."/>
            <person name="Ratering S."/>
            <person name="Geissler-Plaum R."/>
            <person name="Cardinale M."/>
            <person name="Sylvia S."/>
        </authorList>
    </citation>
    <scope>NUCLEOTIDE SEQUENCE [LARGE SCALE GENOMIC DNA]</scope>
    <source>
        <strain evidence="1 2">HA7</strain>
    </source>
</reference>
<keyword evidence="2" id="KW-1185">Reference proteome</keyword>
<dbReference type="AlphaFoldDB" id="A0A2K8ZAT9"/>
<gene>
    <name evidence="1" type="ORF">CWM47_37345</name>
</gene>
<name>A0A2K8ZAT9_9BACT</name>
<proteinExistence type="predicted"/>
<evidence type="ECO:0000313" key="2">
    <source>
        <dbReference type="Proteomes" id="UP000232883"/>
    </source>
</evidence>
<dbReference type="Proteomes" id="UP000232883">
    <property type="component" value="Chromosome"/>
</dbReference>
<accession>A0A2K8ZAT9</accession>
<dbReference type="OrthoDB" id="1425068at2"/>
<evidence type="ECO:0000313" key="1">
    <source>
        <dbReference type="EMBL" id="AUD06992.1"/>
    </source>
</evidence>
<dbReference type="RefSeq" id="WP_100993517.1">
    <property type="nucleotide sequence ID" value="NZ_CP025096.1"/>
</dbReference>
<protein>
    <submittedName>
        <fullName evidence="1">Uncharacterized protein</fullName>
    </submittedName>
</protein>
<organism evidence="1 2">
    <name type="scientific">Spirosoma pollinicola</name>
    <dbReference type="NCBI Taxonomy" id="2057025"/>
    <lineage>
        <taxon>Bacteria</taxon>
        <taxon>Pseudomonadati</taxon>
        <taxon>Bacteroidota</taxon>
        <taxon>Cytophagia</taxon>
        <taxon>Cytophagales</taxon>
        <taxon>Cytophagaceae</taxon>
        <taxon>Spirosoma</taxon>
    </lineage>
</organism>
<dbReference type="KEGG" id="spir:CWM47_37345"/>